<organism evidence="4 5">
    <name type="scientific">Rhizoctonia solani</name>
    <dbReference type="NCBI Taxonomy" id="456999"/>
    <lineage>
        <taxon>Eukaryota</taxon>
        <taxon>Fungi</taxon>
        <taxon>Dikarya</taxon>
        <taxon>Basidiomycota</taxon>
        <taxon>Agaricomycotina</taxon>
        <taxon>Agaricomycetes</taxon>
        <taxon>Cantharellales</taxon>
        <taxon>Ceratobasidiaceae</taxon>
        <taxon>Rhizoctonia</taxon>
    </lineage>
</organism>
<evidence type="ECO:0000256" key="1">
    <source>
        <dbReference type="ARBA" id="ARBA00009003"/>
    </source>
</evidence>
<keyword evidence="3" id="KW-1133">Transmembrane helix</keyword>
<dbReference type="PANTHER" id="PTHR32385">
    <property type="entry name" value="MANNOSYL PHOSPHORYLINOSITOL CERAMIDE SYNTHASE"/>
    <property type="match status" value="1"/>
</dbReference>
<keyword evidence="3" id="KW-0812">Transmembrane</keyword>
<keyword evidence="2" id="KW-0808">Transferase</keyword>
<name>A0A8H3CRT1_9AGAM</name>
<gene>
    <name evidence="4" type="ORF">RDB_LOCUS111851</name>
</gene>
<comment type="similarity">
    <text evidence="1">Belongs to the glycosyltransferase 32 family.</text>
</comment>
<dbReference type="EMBL" id="CAJMWV010004144">
    <property type="protein sequence ID" value="CAE6493928.1"/>
    <property type="molecule type" value="Genomic_DNA"/>
</dbReference>
<proteinExistence type="inferred from homology"/>
<dbReference type="InterPro" id="IPR029044">
    <property type="entry name" value="Nucleotide-diphossugar_trans"/>
</dbReference>
<evidence type="ECO:0000256" key="3">
    <source>
        <dbReference type="SAM" id="Phobius"/>
    </source>
</evidence>
<dbReference type="Gene3D" id="3.90.550.20">
    <property type="match status" value="1"/>
</dbReference>
<evidence type="ECO:0000256" key="2">
    <source>
        <dbReference type="ARBA" id="ARBA00022679"/>
    </source>
</evidence>
<dbReference type="InterPro" id="IPR051706">
    <property type="entry name" value="Glycosyltransferase_domain"/>
</dbReference>
<dbReference type="InterPro" id="IPR007577">
    <property type="entry name" value="GlycoTrfase_DXD_sugar-bd_CS"/>
</dbReference>
<protein>
    <submittedName>
        <fullName evidence="4">Uncharacterized protein</fullName>
    </submittedName>
</protein>
<dbReference type="Proteomes" id="UP000663831">
    <property type="component" value="Unassembled WGS sequence"/>
</dbReference>
<comment type="caution">
    <text evidence="4">The sequence shown here is derived from an EMBL/GenBank/DDBJ whole genome shotgun (WGS) entry which is preliminary data.</text>
</comment>
<dbReference type="PANTHER" id="PTHR32385:SF23">
    <property type="entry name" value="NUCLEOTIDE-DIPHOSPHO-SUGAR TRANSFERASE"/>
    <property type="match status" value="1"/>
</dbReference>
<evidence type="ECO:0000313" key="5">
    <source>
        <dbReference type="Proteomes" id="UP000663831"/>
    </source>
</evidence>
<sequence>MKTEPISTRVHARIFLSGFLIAALMILGVVEFGTISLRNTLCRSMYPEQAGHMVYTGELASSVNASYLIAQLLAVRGGQMVSSQITPGELIHQSWKTQDVPSNYHSLMTSWRSIYSNWTYVLWGNDDNRALVETFYPVWLSAYDALPSDIYRAYFARNLYMHAFGGIYADIDSEAVSPLNPLLEAQKSQGTPTAFLGTMKTSSHNLHGIPNAFMAASAPDHPLWLVVAQDTVDWSRARSWDRTVPIPGPEYVSGPVSLRRSIMNYSPPMFNSSIIEHNNAPTYSTFKETVAPVVLFSPEIIYPFTWDRPRPHISTATQECVCWMALSTFNPGMCKRMTGAHWVIHYWKHTW</sequence>
<dbReference type="GO" id="GO:0051999">
    <property type="term" value="P:mannosyl-inositol phosphorylceramide biosynthetic process"/>
    <property type="evidence" value="ECO:0007669"/>
    <property type="project" value="TreeGrafter"/>
</dbReference>
<dbReference type="Pfam" id="PF04488">
    <property type="entry name" value="Gly_transf_sug"/>
    <property type="match status" value="1"/>
</dbReference>
<keyword evidence="3" id="KW-0472">Membrane</keyword>
<dbReference type="GO" id="GO:0016020">
    <property type="term" value="C:membrane"/>
    <property type="evidence" value="ECO:0007669"/>
    <property type="project" value="GOC"/>
</dbReference>
<feature type="transmembrane region" description="Helical" evidence="3">
    <location>
        <begin position="12"/>
        <end position="35"/>
    </location>
</feature>
<reference evidence="4" key="1">
    <citation type="submission" date="2021-01" db="EMBL/GenBank/DDBJ databases">
        <authorList>
            <person name="Kaushik A."/>
        </authorList>
    </citation>
    <scope>NUCLEOTIDE SEQUENCE</scope>
    <source>
        <strain evidence="4">AG3-1AP</strain>
    </source>
</reference>
<dbReference type="GO" id="GO:0000030">
    <property type="term" value="F:mannosyltransferase activity"/>
    <property type="evidence" value="ECO:0007669"/>
    <property type="project" value="TreeGrafter"/>
</dbReference>
<dbReference type="AlphaFoldDB" id="A0A8H3CRT1"/>
<dbReference type="SUPFAM" id="SSF53448">
    <property type="entry name" value="Nucleotide-diphospho-sugar transferases"/>
    <property type="match status" value="1"/>
</dbReference>
<accession>A0A8H3CRT1</accession>
<evidence type="ECO:0000313" key="4">
    <source>
        <dbReference type="EMBL" id="CAE6493928.1"/>
    </source>
</evidence>